<evidence type="ECO:0000313" key="3">
    <source>
        <dbReference type="EMBL" id="CAA9571045.1"/>
    </source>
</evidence>
<feature type="transmembrane region" description="Helical" evidence="2">
    <location>
        <begin position="147"/>
        <end position="166"/>
    </location>
</feature>
<evidence type="ECO:0000256" key="2">
    <source>
        <dbReference type="SAM" id="Phobius"/>
    </source>
</evidence>
<keyword evidence="2" id="KW-0472">Membrane</keyword>
<proteinExistence type="predicted"/>
<reference evidence="3" key="1">
    <citation type="submission" date="2020-02" db="EMBL/GenBank/DDBJ databases">
        <authorList>
            <person name="Meier V. D."/>
        </authorList>
    </citation>
    <scope>NUCLEOTIDE SEQUENCE</scope>
    <source>
        <strain evidence="3">AVDCRST_MAG87</strain>
    </source>
</reference>
<keyword evidence="2" id="KW-1133">Transmembrane helix</keyword>
<organism evidence="3">
    <name type="scientific">uncultured Thermomicrobiales bacterium</name>
    <dbReference type="NCBI Taxonomy" id="1645740"/>
    <lineage>
        <taxon>Bacteria</taxon>
        <taxon>Pseudomonadati</taxon>
        <taxon>Thermomicrobiota</taxon>
        <taxon>Thermomicrobia</taxon>
        <taxon>Thermomicrobiales</taxon>
        <taxon>environmental samples</taxon>
    </lineage>
</organism>
<gene>
    <name evidence="3" type="ORF">AVDCRST_MAG87-2419</name>
</gene>
<keyword evidence="2" id="KW-0812">Transmembrane</keyword>
<sequence length="167" mass="18411">MPDQEPTSSPIATPDPGEPADIGATSFDRGFIWHPVHKGKSYQQVQREVREEIGRDQRSHHLALEGAEQSEHDSLTSIVELERRWGTYDFDWAEMDPAALAERVVTFEREREKRREMISFDEYRASGALTGGDGDPGGRSGGLSIRLIVIAAVAILAVVILVALLSG</sequence>
<name>A0A6J4V7A0_9BACT</name>
<accession>A0A6J4V7A0</accession>
<evidence type="ECO:0000256" key="1">
    <source>
        <dbReference type="SAM" id="MobiDB-lite"/>
    </source>
</evidence>
<protein>
    <submittedName>
        <fullName evidence="3">Uncharacterized protein</fullName>
    </submittedName>
</protein>
<feature type="compositionally biased region" description="Polar residues" evidence="1">
    <location>
        <begin position="1"/>
        <end position="11"/>
    </location>
</feature>
<feature type="region of interest" description="Disordered" evidence="1">
    <location>
        <begin position="1"/>
        <end position="23"/>
    </location>
</feature>
<dbReference type="AlphaFoldDB" id="A0A6J4V7A0"/>
<dbReference type="EMBL" id="CADCWJ010000531">
    <property type="protein sequence ID" value="CAA9571045.1"/>
    <property type="molecule type" value="Genomic_DNA"/>
</dbReference>